<dbReference type="Proteomes" id="UP000190460">
    <property type="component" value="Unassembled WGS sequence"/>
</dbReference>
<dbReference type="AlphaFoldDB" id="A0A1T4WWJ1"/>
<evidence type="ECO:0008006" key="3">
    <source>
        <dbReference type="Google" id="ProtNLM"/>
    </source>
</evidence>
<reference evidence="1 2" key="1">
    <citation type="submission" date="2017-02" db="EMBL/GenBank/DDBJ databases">
        <authorList>
            <person name="Peterson S.W."/>
        </authorList>
    </citation>
    <scope>NUCLEOTIDE SEQUENCE [LARGE SCALE GENOMIC DNA]</scope>
    <source>
        <strain evidence="1 2">ATCC 49788</strain>
    </source>
</reference>
<evidence type="ECO:0000313" key="1">
    <source>
        <dbReference type="EMBL" id="SKA81245.1"/>
    </source>
</evidence>
<dbReference type="OrthoDB" id="6402405at2"/>
<sequence>MLMAGNNQLPEALALLYRNAGPVTRRRALKKASVFLQAENKKRIKANVEPDGSPMAARLPFTKQGVRRFAYTNGQKQRSIRTVINGRENGRYFEGFDQKTKSIRRFRLDRMREAKPTKKSLRMFPQFWKFVERRSAGNEEVGFYEHKATRAREYQNGAGYVPRELLGISAADVESIKRILLDALTENTGRRR</sequence>
<dbReference type="RefSeq" id="WP_078922666.1">
    <property type="nucleotide sequence ID" value="NZ_FUYB01000009.1"/>
</dbReference>
<organism evidence="1 2">
    <name type="scientific">Thiothrix eikelboomii</name>
    <dbReference type="NCBI Taxonomy" id="92487"/>
    <lineage>
        <taxon>Bacteria</taxon>
        <taxon>Pseudomonadati</taxon>
        <taxon>Pseudomonadota</taxon>
        <taxon>Gammaproteobacteria</taxon>
        <taxon>Thiotrichales</taxon>
        <taxon>Thiotrichaceae</taxon>
        <taxon>Thiothrix</taxon>
    </lineage>
</organism>
<keyword evidence="2" id="KW-1185">Reference proteome</keyword>
<evidence type="ECO:0000313" key="2">
    <source>
        <dbReference type="Proteomes" id="UP000190460"/>
    </source>
</evidence>
<protein>
    <recommendedName>
        <fullName evidence="3">Phage virion morphogenesis (Putative tail completion) protein</fullName>
    </recommendedName>
</protein>
<gene>
    <name evidence="1" type="ORF">SAMN02745130_02182</name>
</gene>
<accession>A0A1T4WWJ1</accession>
<dbReference type="STRING" id="92487.SAMN02745130_02182"/>
<proteinExistence type="predicted"/>
<name>A0A1T4WWJ1_9GAMM</name>
<dbReference type="EMBL" id="FUYB01000009">
    <property type="protein sequence ID" value="SKA81245.1"/>
    <property type="molecule type" value="Genomic_DNA"/>
</dbReference>